<name>A0ABR8S1T4_9MICO</name>
<reference evidence="5 6" key="1">
    <citation type="submission" date="2020-08" db="EMBL/GenBank/DDBJ databases">
        <title>A Genomic Blueprint of the Chicken Gut Microbiome.</title>
        <authorList>
            <person name="Gilroy R."/>
            <person name="Ravi A."/>
            <person name="Getino M."/>
            <person name="Pursley I."/>
            <person name="Horton D.L."/>
            <person name="Alikhan N.-F."/>
            <person name="Baker D."/>
            <person name="Gharbi K."/>
            <person name="Hall N."/>
            <person name="Watson M."/>
            <person name="Adriaenssens E.M."/>
            <person name="Foster-Nyarko E."/>
            <person name="Jarju S."/>
            <person name="Secka A."/>
            <person name="Antonio M."/>
            <person name="Oren A."/>
            <person name="Chaudhuri R."/>
            <person name="La Ragione R.M."/>
            <person name="Hildebrand F."/>
            <person name="Pallen M.J."/>
        </authorList>
    </citation>
    <scope>NUCLEOTIDE SEQUENCE [LARGE SCALE GENOMIC DNA]</scope>
    <source>
        <strain evidence="5 6">Sa4CUA7</strain>
    </source>
</reference>
<proteinExistence type="inferred from homology"/>
<keyword evidence="1 4" id="KW-0963">Cytoplasm</keyword>
<keyword evidence="6" id="KW-1185">Reference proteome</keyword>
<keyword evidence="3 4" id="KW-0694">RNA-binding</keyword>
<dbReference type="RefSeq" id="WP_191718626.1">
    <property type="nucleotide sequence ID" value="NZ_JACSQP010000004.1"/>
</dbReference>
<sequence>MLVLTRRVGERLLIGDDIEVTVLDVKGDSVRIGIQAPRETRIQRAEIVAAVATENVSAAHAGADDESALLRALARRHEATPPAGDDTAAP</sequence>
<comment type="subunit">
    <text evidence="4">Homodimer; the beta-strands of each monomer intercalate to form a hydrophobic core, while the alpha-helices form wings that extend away from the core.</text>
</comment>
<comment type="subcellular location">
    <subcellularLocation>
        <location evidence="4">Cytoplasm</location>
    </subcellularLocation>
</comment>
<keyword evidence="4" id="KW-1005">Bacterial flagellum biogenesis</keyword>
<evidence type="ECO:0000256" key="1">
    <source>
        <dbReference type="ARBA" id="ARBA00022490"/>
    </source>
</evidence>
<keyword evidence="2 4" id="KW-0810">Translation regulation</keyword>
<dbReference type="Gene3D" id="2.60.40.4380">
    <property type="entry name" value="Translational regulator CsrA"/>
    <property type="match status" value="1"/>
</dbReference>
<protein>
    <recommendedName>
        <fullName evidence="4">Translational regulator CsrA</fullName>
    </recommendedName>
</protein>
<dbReference type="PANTHER" id="PTHR34984:SF1">
    <property type="entry name" value="CARBON STORAGE REGULATOR"/>
    <property type="match status" value="1"/>
</dbReference>
<evidence type="ECO:0000313" key="6">
    <source>
        <dbReference type="Proteomes" id="UP000648352"/>
    </source>
</evidence>
<comment type="similarity">
    <text evidence="4">Belongs to the CsrA/RsmA family.</text>
</comment>
<gene>
    <name evidence="4 5" type="primary">csrA</name>
    <name evidence="5" type="ORF">H9651_07195</name>
</gene>
<dbReference type="InterPro" id="IPR036107">
    <property type="entry name" value="CsrA_sf"/>
</dbReference>
<organism evidence="5 6">
    <name type="scientific">Microbacterium pullorum</name>
    <dbReference type="NCBI Taxonomy" id="2762236"/>
    <lineage>
        <taxon>Bacteria</taxon>
        <taxon>Bacillati</taxon>
        <taxon>Actinomycetota</taxon>
        <taxon>Actinomycetes</taxon>
        <taxon>Micrococcales</taxon>
        <taxon>Microbacteriaceae</taxon>
        <taxon>Microbacterium</taxon>
    </lineage>
</organism>
<dbReference type="HAMAP" id="MF_00167">
    <property type="entry name" value="CsrA"/>
    <property type="match status" value="1"/>
</dbReference>
<dbReference type="NCBIfam" id="NF002469">
    <property type="entry name" value="PRK01712.1"/>
    <property type="match status" value="1"/>
</dbReference>
<dbReference type="SUPFAM" id="SSF117130">
    <property type="entry name" value="CsrA-like"/>
    <property type="match status" value="1"/>
</dbReference>
<comment type="function">
    <text evidence="4">A translational regulator that binds mRNA to regulate translation initiation and/or mRNA stability. Usually binds in the 5'-UTR at or near the Shine-Dalgarno sequence preventing ribosome-binding, thus repressing translation. Its main target seems to be the major flagellin gene, while its function is anatagonized by FliW.</text>
</comment>
<evidence type="ECO:0000313" key="5">
    <source>
        <dbReference type="EMBL" id="MBD7957420.1"/>
    </source>
</evidence>
<dbReference type="InterPro" id="IPR003751">
    <property type="entry name" value="CsrA"/>
</dbReference>
<evidence type="ECO:0000256" key="2">
    <source>
        <dbReference type="ARBA" id="ARBA00022845"/>
    </source>
</evidence>
<evidence type="ECO:0000256" key="4">
    <source>
        <dbReference type="HAMAP-Rule" id="MF_00167"/>
    </source>
</evidence>
<evidence type="ECO:0000256" key="3">
    <source>
        <dbReference type="ARBA" id="ARBA00022884"/>
    </source>
</evidence>
<accession>A0ABR8S1T4</accession>
<dbReference type="PANTHER" id="PTHR34984">
    <property type="entry name" value="CARBON STORAGE REGULATOR"/>
    <property type="match status" value="1"/>
</dbReference>
<dbReference type="NCBIfam" id="TIGR00202">
    <property type="entry name" value="csrA"/>
    <property type="match status" value="1"/>
</dbReference>
<dbReference type="Proteomes" id="UP000648352">
    <property type="component" value="Unassembled WGS sequence"/>
</dbReference>
<dbReference type="Pfam" id="PF02599">
    <property type="entry name" value="CsrA"/>
    <property type="match status" value="1"/>
</dbReference>
<dbReference type="EMBL" id="JACSQP010000004">
    <property type="protein sequence ID" value="MBD7957420.1"/>
    <property type="molecule type" value="Genomic_DNA"/>
</dbReference>
<comment type="caution">
    <text evidence="5">The sequence shown here is derived from an EMBL/GenBank/DDBJ whole genome shotgun (WGS) entry which is preliminary data.</text>
</comment>
<keyword evidence="4" id="KW-0678">Repressor</keyword>